<sequence length="238" mass="27799">MMFPDYRSFLRIFLEKGYAIEPLVAENLLPESKLYLRHDIDFDCKLALQMAKIEASMGVKATYFFMIASDSYNLLSTANAACVEEIIDLGHKVSLHFDPLCYSDCLEGLTKETRLFKYWFDLDVDLISLHRPNPFFLSHDQKIGEVAHTYQSKYLKEINYFSDSRGSFRFGAPEKSESFSACESIHLLIHPIWWMIAEQTPQETLDAFIERRVDLFQNHIEANCLSYSRNALRRFMEE</sequence>
<evidence type="ECO:0000313" key="2">
    <source>
        <dbReference type="Proteomes" id="UP000183685"/>
    </source>
</evidence>
<evidence type="ECO:0000313" key="1">
    <source>
        <dbReference type="EMBL" id="SDD26284.1"/>
    </source>
</evidence>
<name>A0A1G6TBP8_9PROT</name>
<dbReference type="RefSeq" id="WP_068308893.1">
    <property type="nucleotide sequence ID" value="NZ_FNAK01000001.1"/>
</dbReference>
<protein>
    <recommendedName>
        <fullName evidence="3">Polysaccharide deacetylase</fullName>
    </recommendedName>
</protein>
<dbReference type="STRING" id="637679.GCA_001550055_00709"/>
<dbReference type="Proteomes" id="UP000183685">
    <property type="component" value="Unassembled WGS sequence"/>
</dbReference>
<dbReference type="AlphaFoldDB" id="A0A1G6TBP8"/>
<keyword evidence="2" id="KW-1185">Reference proteome</keyword>
<dbReference type="OrthoDB" id="9788208at2"/>
<evidence type="ECO:0008006" key="3">
    <source>
        <dbReference type="Google" id="ProtNLM"/>
    </source>
</evidence>
<organism evidence="1 2">
    <name type="scientific">Kordiimonas lacus</name>
    <dbReference type="NCBI Taxonomy" id="637679"/>
    <lineage>
        <taxon>Bacteria</taxon>
        <taxon>Pseudomonadati</taxon>
        <taxon>Pseudomonadota</taxon>
        <taxon>Alphaproteobacteria</taxon>
        <taxon>Kordiimonadales</taxon>
        <taxon>Kordiimonadaceae</taxon>
        <taxon>Kordiimonas</taxon>
    </lineage>
</organism>
<dbReference type="EMBL" id="FNAK01000001">
    <property type="protein sequence ID" value="SDD26284.1"/>
    <property type="molecule type" value="Genomic_DNA"/>
</dbReference>
<proteinExistence type="predicted"/>
<gene>
    <name evidence="1" type="ORF">SAMN04488071_0180</name>
</gene>
<reference evidence="1 2" key="1">
    <citation type="submission" date="2016-10" db="EMBL/GenBank/DDBJ databases">
        <authorList>
            <person name="de Groot N.N."/>
        </authorList>
    </citation>
    <scope>NUCLEOTIDE SEQUENCE [LARGE SCALE GENOMIC DNA]</scope>
    <source>
        <strain evidence="1 2">CGMCC 1.9109</strain>
    </source>
</reference>
<accession>A0A1G6TBP8</accession>